<sequence>MEIAYENRVVAFIDILGFKNHINATACDLKYRAKIFSIMNYLKMIEEENYKGTYSLSDLGKEVSVFSDSVVISYPLNYRGGVPGIMLDIVYLQNTLLNEGILTRGGISIGDIIHKGNIVFGPAMIQAYTYESTCAKYPRVYVGGEVIQFGYNNPAPQNSKEYEMNFINRLLRIDPVDKIVFIDYLNQMEEFDEGRYEVFKENVDQTIRNGIQDLRPDVREKYEWLKTYFTYVFGLNKPAPN</sequence>
<name>A0ABX1VZ14_9FIRM</name>
<comment type="caution">
    <text evidence="1">The sequence shown here is derived from an EMBL/GenBank/DDBJ whole genome shotgun (WGS) entry which is preliminary data.</text>
</comment>
<protein>
    <recommendedName>
        <fullName evidence="3">Class 3 adenylate cyclase</fullName>
    </recommendedName>
</protein>
<reference evidence="1 2" key="1">
    <citation type="submission" date="2020-03" db="EMBL/GenBank/DDBJ databases">
        <title>Genome Sequence of industrial isolate, B5A.</title>
        <authorList>
            <person name="Sharma S."/>
            <person name="Patil P.B."/>
            <person name="Korpole S."/>
        </authorList>
    </citation>
    <scope>NUCLEOTIDE SEQUENCE [LARGE SCALE GENOMIC DNA]</scope>
    <source>
        <strain evidence="1 2">PI-S10-B5A</strain>
    </source>
</reference>
<dbReference type="RefSeq" id="WP_170823717.1">
    <property type="nucleotide sequence ID" value="NZ_JAAOXG010000061.1"/>
</dbReference>
<evidence type="ECO:0000313" key="1">
    <source>
        <dbReference type="EMBL" id="NNJ32660.1"/>
    </source>
</evidence>
<organism evidence="1 2">
    <name type="scientific">Lacrimispora defluvii</name>
    <dbReference type="NCBI Taxonomy" id="2719233"/>
    <lineage>
        <taxon>Bacteria</taxon>
        <taxon>Bacillati</taxon>
        <taxon>Bacillota</taxon>
        <taxon>Clostridia</taxon>
        <taxon>Lachnospirales</taxon>
        <taxon>Lachnospiraceae</taxon>
        <taxon>Lacrimispora</taxon>
    </lineage>
</organism>
<evidence type="ECO:0008006" key="3">
    <source>
        <dbReference type="Google" id="ProtNLM"/>
    </source>
</evidence>
<proteinExistence type="predicted"/>
<gene>
    <name evidence="1" type="ORF">G9470_23130</name>
</gene>
<keyword evidence="2" id="KW-1185">Reference proteome</keyword>
<accession>A0ABX1VZ14</accession>
<dbReference type="Proteomes" id="UP000539052">
    <property type="component" value="Unassembled WGS sequence"/>
</dbReference>
<dbReference type="EMBL" id="JAAOXG010000061">
    <property type="protein sequence ID" value="NNJ32660.1"/>
    <property type="molecule type" value="Genomic_DNA"/>
</dbReference>
<evidence type="ECO:0000313" key="2">
    <source>
        <dbReference type="Proteomes" id="UP000539052"/>
    </source>
</evidence>